<evidence type="ECO:0000313" key="1">
    <source>
        <dbReference type="EMBL" id="CDF88380.1"/>
    </source>
</evidence>
<proteinExistence type="predicted"/>
<gene>
    <name evidence="1" type="ORF">BN860_08878g</name>
</gene>
<dbReference type="Proteomes" id="UP000019375">
    <property type="component" value="Unassembled WGS sequence"/>
</dbReference>
<evidence type="ECO:0000313" key="2">
    <source>
        <dbReference type="Proteomes" id="UP000019375"/>
    </source>
</evidence>
<reference evidence="2" key="1">
    <citation type="journal article" date="2013" name="Genome Announc.">
        <title>Genome sequence of the food spoilage yeast Zygosaccharomyces bailii CLIB 213(T).</title>
        <authorList>
            <person name="Galeote V."/>
            <person name="Bigey F."/>
            <person name="Devillers H."/>
            <person name="Neuveglise C."/>
            <person name="Dequin S."/>
        </authorList>
    </citation>
    <scope>NUCLEOTIDE SEQUENCE [LARGE SCALE GENOMIC DNA]</scope>
    <source>
        <strain evidence="2">CLIB 213 / ATCC 58445 / CBS 680 / CCRC 21525 / NBRC 1098 / NCYC 1416 / NRRL Y-2227</strain>
    </source>
</reference>
<dbReference type="EMBL" id="HG316455">
    <property type="protein sequence ID" value="CDF88380.1"/>
    <property type="molecule type" value="Genomic_DNA"/>
</dbReference>
<keyword evidence="2" id="KW-1185">Reference proteome</keyword>
<organism evidence="1 2">
    <name type="scientific">Zygosaccharomyces bailii (strain CLIB 213 / ATCC 58445 / CBS 680 / BCRC 21525 / NBRC 1098 / NCYC 1416 / NRRL Y-2227)</name>
    <dbReference type="NCBI Taxonomy" id="1333698"/>
    <lineage>
        <taxon>Eukaryota</taxon>
        <taxon>Fungi</taxon>
        <taxon>Dikarya</taxon>
        <taxon>Ascomycota</taxon>
        <taxon>Saccharomycotina</taxon>
        <taxon>Saccharomycetes</taxon>
        <taxon>Saccharomycetales</taxon>
        <taxon>Saccharomycetaceae</taxon>
        <taxon>Zygosaccharomyces</taxon>
    </lineage>
</organism>
<name>A0A8J2T4M1_ZYGB2</name>
<protein>
    <submittedName>
        <fullName evidence="1">Uncharacterized protein</fullName>
    </submittedName>
</protein>
<accession>A0A8J2T4M1</accession>
<dbReference type="AlphaFoldDB" id="A0A8J2T4M1"/>
<sequence>MLKRHFVSSSRLLKSTTQFAPVYAKLLNHECFKPLLNKLPAKYEQLDPFDLSRSINEMLANSSIAADQISMIHNKLIEELSPYEYGISTLHAKKLEQSGAELSEKSLLQIIKNNPGRVHDSWEILMQCSRDRWTDDLLVAVLENTISTKTLKENDKNFLPLKYLSQCVLLAANISNKELLNPQVLNSLLDNILDEKVTDALHIVLKCQLAPLSIFSARIDDLTPGQIYQMYKHFPLDTLAANKNLFSKVLYTLGTNKSIPLSQEEINANQELLKYLGTFLYESKLCDSLVRNENINSPNVQEDYLHLKNYIAEKRMDHHCFTLAKIILRIEGVYKDDMSQALELYHSYLLSYQNRADELMFEIFLSFASQSYKLSDPILLEYAQAFISADYTAENVSNTVRILILANCKFDVEKSLQIYNSNIETFIKREDGTLSSGAVTESLILAYLANEDLDFARVVFDGAVKERVLLEVTSKKHVKALFKLYGEAAEENKAREVMSEEIIKFFQTV</sequence>
<dbReference type="OrthoDB" id="4046837at2759"/>